<comment type="caution">
    <text evidence="2">The sequence shown here is derived from an EMBL/GenBank/DDBJ whole genome shotgun (WGS) entry which is preliminary data.</text>
</comment>
<keyword evidence="3" id="KW-1185">Reference proteome</keyword>
<feature type="region of interest" description="Disordered" evidence="1">
    <location>
        <begin position="1"/>
        <end position="30"/>
    </location>
</feature>
<dbReference type="AlphaFoldDB" id="A0A4R7TE88"/>
<gene>
    <name evidence="2" type="ORF">EV138_4055</name>
</gene>
<evidence type="ECO:0000313" key="2">
    <source>
        <dbReference type="EMBL" id="TDU90464.1"/>
    </source>
</evidence>
<evidence type="ECO:0000313" key="3">
    <source>
        <dbReference type="Proteomes" id="UP000295151"/>
    </source>
</evidence>
<dbReference type="Proteomes" id="UP000295151">
    <property type="component" value="Unassembled WGS sequence"/>
</dbReference>
<name>A0A4R7TE88_9ACTN</name>
<dbReference type="RefSeq" id="WP_133980375.1">
    <property type="nucleotide sequence ID" value="NZ_SOCE01000001.1"/>
</dbReference>
<organism evidence="2 3">
    <name type="scientific">Kribbella voronezhensis</name>
    <dbReference type="NCBI Taxonomy" id="2512212"/>
    <lineage>
        <taxon>Bacteria</taxon>
        <taxon>Bacillati</taxon>
        <taxon>Actinomycetota</taxon>
        <taxon>Actinomycetes</taxon>
        <taxon>Propionibacteriales</taxon>
        <taxon>Kribbellaceae</taxon>
        <taxon>Kribbella</taxon>
    </lineage>
</organism>
<dbReference type="OrthoDB" id="3831528at2"/>
<evidence type="ECO:0000256" key="1">
    <source>
        <dbReference type="SAM" id="MobiDB-lite"/>
    </source>
</evidence>
<protein>
    <submittedName>
        <fullName evidence="2">Uncharacterized protein</fullName>
    </submittedName>
</protein>
<dbReference type="EMBL" id="SOCE01000001">
    <property type="protein sequence ID" value="TDU90464.1"/>
    <property type="molecule type" value="Genomic_DNA"/>
</dbReference>
<sequence>MTAQHNQPEDQVAAQPVDEQPDPIGPITLPKRGRIGARALALVGTASALAVGIVEVTENCGTFTSISAPH</sequence>
<accession>A0A4R7TE88</accession>
<proteinExistence type="predicted"/>
<reference evidence="2 3" key="1">
    <citation type="submission" date="2019-03" db="EMBL/GenBank/DDBJ databases">
        <title>Genomic Encyclopedia of Type Strains, Phase III (KMG-III): the genomes of soil and plant-associated and newly described type strains.</title>
        <authorList>
            <person name="Whitman W."/>
        </authorList>
    </citation>
    <scope>NUCLEOTIDE SEQUENCE [LARGE SCALE GENOMIC DNA]</scope>
    <source>
        <strain evidence="2 3">VKM Ac-2575</strain>
    </source>
</reference>